<keyword evidence="7" id="KW-1185">Reference proteome</keyword>
<feature type="compositionally biased region" description="Basic and acidic residues" evidence="4">
    <location>
        <begin position="1002"/>
        <end position="1024"/>
    </location>
</feature>
<dbReference type="Gene3D" id="3.90.1640.10">
    <property type="entry name" value="inorganic pyrophosphatase (n-terminal core)"/>
    <property type="match status" value="1"/>
</dbReference>
<dbReference type="PROSITE" id="PS50191">
    <property type="entry name" value="CRAL_TRIO"/>
    <property type="match status" value="1"/>
</dbReference>
<protein>
    <recommendedName>
        <fullName evidence="5">CRAL-TRIO domain-containing protein</fullName>
    </recommendedName>
</protein>
<feature type="compositionally biased region" description="Basic and acidic residues" evidence="4">
    <location>
        <begin position="1135"/>
        <end position="1149"/>
    </location>
</feature>
<feature type="region of interest" description="Disordered" evidence="4">
    <location>
        <begin position="360"/>
        <end position="379"/>
    </location>
</feature>
<dbReference type="Gene3D" id="3.10.310.20">
    <property type="entry name" value="DHHA2 domain"/>
    <property type="match status" value="1"/>
</dbReference>
<dbReference type="GO" id="GO:0004309">
    <property type="term" value="F:exopolyphosphatase activity"/>
    <property type="evidence" value="ECO:0007669"/>
    <property type="project" value="TreeGrafter"/>
</dbReference>
<dbReference type="SMART" id="SM01131">
    <property type="entry name" value="DHHA2"/>
    <property type="match status" value="1"/>
</dbReference>
<feature type="region of interest" description="Disordered" evidence="4">
    <location>
        <begin position="1409"/>
        <end position="1463"/>
    </location>
</feature>
<dbReference type="Gene3D" id="3.40.525.10">
    <property type="entry name" value="CRAL-TRIO lipid binding domain"/>
    <property type="match status" value="1"/>
</dbReference>
<dbReference type="Proteomes" id="UP001186944">
    <property type="component" value="Unassembled WGS sequence"/>
</dbReference>
<feature type="compositionally biased region" description="Low complexity" evidence="4">
    <location>
        <begin position="1112"/>
        <end position="1126"/>
    </location>
</feature>
<feature type="region of interest" description="Disordered" evidence="4">
    <location>
        <begin position="531"/>
        <end position="553"/>
    </location>
</feature>
<feature type="compositionally biased region" description="Basic and acidic residues" evidence="4">
    <location>
        <begin position="856"/>
        <end position="880"/>
    </location>
</feature>
<evidence type="ECO:0000259" key="5">
    <source>
        <dbReference type="PROSITE" id="PS50191"/>
    </source>
</evidence>
<feature type="region of interest" description="Disordered" evidence="4">
    <location>
        <begin position="1337"/>
        <end position="1369"/>
    </location>
</feature>
<organism evidence="6 7">
    <name type="scientific">Pinctada imbricata</name>
    <name type="common">Atlantic pearl-oyster</name>
    <name type="synonym">Pinctada martensii</name>
    <dbReference type="NCBI Taxonomy" id="66713"/>
    <lineage>
        <taxon>Eukaryota</taxon>
        <taxon>Metazoa</taxon>
        <taxon>Spiralia</taxon>
        <taxon>Lophotrochozoa</taxon>
        <taxon>Mollusca</taxon>
        <taxon>Bivalvia</taxon>
        <taxon>Autobranchia</taxon>
        <taxon>Pteriomorphia</taxon>
        <taxon>Pterioida</taxon>
        <taxon>Pterioidea</taxon>
        <taxon>Pteriidae</taxon>
        <taxon>Pinctada</taxon>
    </lineage>
</organism>
<dbReference type="InterPro" id="IPR004097">
    <property type="entry name" value="DHHA2"/>
</dbReference>
<feature type="region of interest" description="Disordered" evidence="4">
    <location>
        <begin position="854"/>
        <end position="895"/>
    </location>
</feature>
<evidence type="ECO:0000313" key="6">
    <source>
        <dbReference type="EMBL" id="KAK3095859.1"/>
    </source>
</evidence>
<feature type="domain" description="CRAL-TRIO" evidence="5">
    <location>
        <begin position="1530"/>
        <end position="1685"/>
    </location>
</feature>
<sequence>MFFSIDITVDTVGSCCTLVAEKLLDDEKFTIDHQVAVLLYGTILVDTVNTSPEAGKTTLRDTAVLSKLRQMLSDVDGNQLYNSIQQAKNDVSGLTTVEVLEKDLKMLTEGKLKVAMSSIPLDLKDFLSRPNLANDVEAFCQKNIADVLVILTMHVDNDLPHRELAVYAGNAVYRQKIVSVLEASSDPGLELVRFPSDSTPAFVAYTQGNVKASRKKILPIVKACMKDMSQDGSQTDQSNNSLLDFGDFDPFSVTNSNSDKNSSADTDVAALLSFDEKSQTADNVIGNSSQFGSSDFDLLSQPVPNVTNVMNDSSLGGLSNFDLLMDSTTTAGESANSVQSNDGQPSSQNIDLLSEIPSEMSSLPRSPVKINLQPSEDNTREVTSIEFDLLGDLTEADIVESPLHTPDIVVSGPQSGASSAPGSTHASRPGSTFPSVPDTPPNSFVTDSSLSNFTDLPSFNSSEMVKKIQEKKELLRGVSNESSDNEGNSVPFTPANSLMESSLDQYAKDHALPSFNSSDMIQRIQEKRLSLAGKQESTEEADQVEETSNLPFTPKNSFCDSQFDTFYQNNTLPSLSAHDMVQKVQNKRMSLEANDDLLGASSLLDNVPPLKPQNNVMENFDLLQTESALQSSENVGQSSDLLDIEPKEAQNVVAVEIAKEMKNENTSNIADLLDLDFTGGNDPDDSKGDKNDNTNLLDLTSGNQATTNQSTDNSDLNLNSLTSNQMLEAADLAAQEEAICSFTKEIIQDVLEKVSSSPPEDLVDAEKSLTDEGKSGLLLDVNNEHTAIQRTPSANGLTVETEYLSNMDPLQGNLDLVSRGGSDPEVVESTSFRKISGKEPMTVRKEILDLSTAETDVDKGEKDDHLKNSEKEVSKEDVNESNKIASNGNENAEINAEEKVSDCFENENNSMCDTNKNPKEILTSVTDDQQRDDSSRNDVNKENSEILSVKYVENLVNETIGEVIKSVAKEEQEGKGTSNAKSRNTKMDNDSEISSEELESFEGVHSDSESESKEIPQSDQDQQKSKLQVDVSLLEKEDSSLTEGSCDTSSTDGEKDGEECREKESISEPDRGQNDVEPVEASSEHSDISSGGISSPDQKLILEFETSLGHNSSSTSDVSSTTTEGSYKLIQSPEVVKEDVCEDEAKQNKEDDDNPEEIQTKEISAQNEELLSIMPSTTKRKVKLKSNRNFSISSESMSSDDEAKSDLSPLGEMTSELEAEGQREDVSSNVTAMTDKKVISFVSEDLIDDTDDDRLRSESEQSVQEELDSKTVQKEYFMTTAGRISVGCEEGERTLSEDITQRDEALTEVGRIITHVNGLITQVDASLAHSSDQIAQLDSSFPNSHEPVPKVDSTPACSQDPPAHPPSSLCMESQERLQGMDGRESGNLLLALTSLTYLQEKLQGVEFSEEWQDDGVPGMPPTENESDTTESDDSRSRHSSNSSTSSTERKAARPNSLGEGKQRRKIAANFSILSDDVDDDIFDPTGELEWENDTPVKSVEPLPEFTAQEEYRESRLWKGVEIGGKLFKIDLKVIEPYKRVLSHGGYYGDGLNAIIIFSGCYLPDRGRKDYQYVMDNLFMYVISTLETLVAEDYMIVYFHGATPRRQMPSFGWLKRCYQMIDRRLRKNLKSLMLVHPTLWLRTIVVMTRPFISSKFTSKLKFVRTLKDLGQILPMEYINVPDQVQQ</sequence>
<dbReference type="FunFam" id="3.40.525.10:FF:000001">
    <property type="entry name" value="BCL2/adenovirus E1B protein-interacting protein 2"/>
    <property type="match status" value="1"/>
</dbReference>
<evidence type="ECO:0000313" key="7">
    <source>
        <dbReference type="Proteomes" id="UP001186944"/>
    </source>
</evidence>
<evidence type="ECO:0000256" key="4">
    <source>
        <dbReference type="SAM" id="MobiDB-lite"/>
    </source>
</evidence>
<feature type="region of interest" description="Disordered" evidence="4">
    <location>
        <begin position="405"/>
        <end position="456"/>
    </location>
</feature>
<dbReference type="Pfam" id="PF13716">
    <property type="entry name" value="CRAL_TRIO_2"/>
    <property type="match status" value="1"/>
</dbReference>
<feature type="compositionally biased region" description="Basic and acidic residues" evidence="4">
    <location>
        <begin position="1052"/>
        <end position="1074"/>
    </location>
</feature>
<feature type="compositionally biased region" description="Basic and acidic residues" evidence="4">
    <location>
        <begin position="928"/>
        <end position="944"/>
    </location>
</feature>
<gene>
    <name evidence="6" type="ORF">FSP39_020085</name>
</gene>
<comment type="similarity">
    <text evidence="2">Belongs to the PPase class C family. Prune subfamily.</text>
</comment>
<comment type="caution">
    <text evidence="6">The sequence shown here is derived from an EMBL/GenBank/DDBJ whole genome shotgun (WGS) entry which is preliminary data.</text>
</comment>
<dbReference type="Pfam" id="PF12496">
    <property type="entry name" value="BNIP2"/>
    <property type="match status" value="1"/>
</dbReference>
<keyword evidence="3" id="KW-0963">Cytoplasm</keyword>
<feature type="compositionally biased region" description="Polar residues" evidence="4">
    <location>
        <begin position="424"/>
        <end position="434"/>
    </location>
</feature>
<feature type="compositionally biased region" description="Low complexity" evidence="4">
    <location>
        <begin position="411"/>
        <end position="423"/>
    </location>
</feature>
<feature type="compositionally biased region" description="Acidic residues" evidence="4">
    <location>
        <begin position="990"/>
        <end position="1000"/>
    </location>
</feature>
<feature type="compositionally biased region" description="Polar residues" evidence="4">
    <location>
        <begin position="1161"/>
        <end position="1177"/>
    </location>
</feature>
<feature type="region of interest" description="Disordered" evidence="4">
    <location>
        <begin position="967"/>
        <end position="1227"/>
    </location>
</feature>
<dbReference type="PANTHER" id="PTHR12112">
    <property type="entry name" value="BNIP - RELATED"/>
    <property type="match status" value="1"/>
</dbReference>
<dbReference type="GO" id="GO:0005737">
    <property type="term" value="C:cytoplasm"/>
    <property type="evidence" value="ECO:0007669"/>
    <property type="project" value="UniProtKB-SubCell"/>
</dbReference>
<name>A0AA88YB84_PINIB</name>
<dbReference type="SUPFAM" id="SSF52087">
    <property type="entry name" value="CRAL/TRIO domain"/>
    <property type="match status" value="1"/>
</dbReference>
<feature type="compositionally biased region" description="Low complexity" evidence="4">
    <location>
        <begin position="885"/>
        <end position="894"/>
    </location>
</feature>
<dbReference type="Pfam" id="PF02833">
    <property type="entry name" value="DHHA2"/>
    <property type="match status" value="1"/>
</dbReference>
<evidence type="ECO:0000256" key="2">
    <source>
        <dbReference type="ARBA" id="ARBA00010331"/>
    </source>
</evidence>
<dbReference type="PANTHER" id="PTHR12112:SF39">
    <property type="entry name" value="EG:152A3.5 PROTEIN (FBGN0003116_PN PROTEIN)"/>
    <property type="match status" value="1"/>
</dbReference>
<dbReference type="InterPro" id="IPR022181">
    <property type="entry name" value="Bcl2-/adenovirus-E1B"/>
</dbReference>
<dbReference type="SMART" id="SM00516">
    <property type="entry name" value="SEC14"/>
    <property type="match status" value="1"/>
</dbReference>
<feature type="compositionally biased region" description="Polar residues" evidence="4">
    <location>
        <begin position="479"/>
        <end position="496"/>
    </location>
</feature>
<feature type="compositionally biased region" description="Polar residues" evidence="4">
    <location>
        <begin position="441"/>
        <end position="456"/>
    </location>
</feature>
<evidence type="ECO:0000256" key="1">
    <source>
        <dbReference type="ARBA" id="ARBA00004496"/>
    </source>
</evidence>
<dbReference type="InterPro" id="IPR038763">
    <property type="entry name" value="DHH_sf"/>
</dbReference>
<proteinExistence type="inferred from homology"/>
<evidence type="ECO:0000256" key="3">
    <source>
        <dbReference type="ARBA" id="ARBA00022490"/>
    </source>
</evidence>
<comment type="subcellular location">
    <subcellularLocation>
        <location evidence="1">Cytoplasm</location>
    </subcellularLocation>
</comment>
<dbReference type="InterPro" id="IPR001251">
    <property type="entry name" value="CRAL-TRIO_dom"/>
</dbReference>
<dbReference type="EMBL" id="VSWD01000008">
    <property type="protein sequence ID" value="KAK3095859.1"/>
    <property type="molecule type" value="Genomic_DNA"/>
</dbReference>
<dbReference type="CDD" id="cd00170">
    <property type="entry name" value="SEC14"/>
    <property type="match status" value="1"/>
</dbReference>
<feature type="compositionally biased region" description="Polar residues" evidence="4">
    <location>
        <begin position="1041"/>
        <end position="1051"/>
    </location>
</feature>
<accession>A0AA88YB84</accession>
<dbReference type="SUPFAM" id="SSF64182">
    <property type="entry name" value="DHH phosphoesterases"/>
    <property type="match status" value="1"/>
</dbReference>
<feature type="region of interest" description="Disordered" evidence="4">
    <location>
        <begin position="909"/>
        <end position="946"/>
    </location>
</feature>
<reference evidence="6" key="1">
    <citation type="submission" date="2019-08" db="EMBL/GenBank/DDBJ databases">
        <title>The improved chromosome-level genome for the pearl oyster Pinctada fucata martensii using PacBio sequencing and Hi-C.</title>
        <authorList>
            <person name="Zheng Z."/>
        </authorList>
    </citation>
    <scope>NUCLEOTIDE SEQUENCE</scope>
    <source>
        <strain evidence="6">ZZ-2019</strain>
        <tissue evidence="6">Adductor muscle</tissue>
    </source>
</reference>
<dbReference type="InterPro" id="IPR038222">
    <property type="entry name" value="DHHA2_dom_sf"/>
</dbReference>
<feature type="region of interest" description="Disordered" evidence="4">
    <location>
        <begin position="477"/>
        <end position="496"/>
    </location>
</feature>
<feature type="region of interest" description="Disordered" evidence="4">
    <location>
        <begin position="680"/>
        <end position="716"/>
    </location>
</feature>
<dbReference type="InterPro" id="IPR036865">
    <property type="entry name" value="CRAL-TRIO_dom_sf"/>
</dbReference>
<feature type="compositionally biased region" description="Polar residues" evidence="4">
    <location>
        <begin position="693"/>
        <end position="707"/>
    </location>
</feature>